<protein>
    <recommendedName>
        <fullName evidence="5">Secreted protein</fullName>
    </recommendedName>
</protein>
<sequence length="81" mass="9015">MKATTIIILIGLISISMASHGSPKHSESESDENLLIQLNSEEGSGDIEQSTDIPPKRNNGGEGKRRRQQRNHGQFIVHNFY</sequence>
<organism evidence="3 4">
    <name type="scientific">Caenorhabditis angaria</name>
    <dbReference type="NCBI Taxonomy" id="860376"/>
    <lineage>
        <taxon>Eukaryota</taxon>
        <taxon>Metazoa</taxon>
        <taxon>Ecdysozoa</taxon>
        <taxon>Nematoda</taxon>
        <taxon>Chromadorea</taxon>
        <taxon>Rhabditida</taxon>
        <taxon>Rhabditina</taxon>
        <taxon>Rhabditomorpha</taxon>
        <taxon>Rhabditoidea</taxon>
        <taxon>Rhabditidae</taxon>
        <taxon>Peloderinae</taxon>
        <taxon>Caenorhabditis</taxon>
    </lineage>
</organism>
<feature type="compositionally biased region" description="Polar residues" evidence="1">
    <location>
        <begin position="36"/>
        <end position="52"/>
    </location>
</feature>
<evidence type="ECO:0000256" key="1">
    <source>
        <dbReference type="SAM" id="MobiDB-lite"/>
    </source>
</evidence>
<keyword evidence="4" id="KW-1185">Reference proteome</keyword>
<keyword evidence="2" id="KW-0732">Signal</keyword>
<dbReference type="EMBL" id="CANHGI010000001">
    <property type="protein sequence ID" value="CAI5438657.1"/>
    <property type="molecule type" value="Genomic_DNA"/>
</dbReference>
<reference evidence="3" key="1">
    <citation type="submission" date="2022-11" db="EMBL/GenBank/DDBJ databases">
        <authorList>
            <person name="Kikuchi T."/>
        </authorList>
    </citation>
    <scope>NUCLEOTIDE SEQUENCE</scope>
    <source>
        <strain evidence="3">PS1010</strain>
    </source>
</reference>
<evidence type="ECO:0000313" key="4">
    <source>
        <dbReference type="Proteomes" id="UP001152747"/>
    </source>
</evidence>
<name>A0A9P1I4P1_9PELO</name>
<evidence type="ECO:0000256" key="2">
    <source>
        <dbReference type="SAM" id="SignalP"/>
    </source>
</evidence>
<dbReference type="Proteomes" id="UP001152747">
    <property type="component" value="Unassembled WGS sequence"/>
</dbReference>
<feature type="region of interest" description="Disordered" evidence="1">
    <location>
        <begin position="19"/>
        <end position="81"/>
    </location>
</feature>
<dbReference type="AlphaFoldDB" id="A0A9P1I4P1"/>
<evidence type="ECO:0000313" key="3">
    <source>
        <dbReference type="EMBL" id="CAI5438657.1"/>
    </source>
</evidence>
<evidence type="ECO:0008006" key="5">
    <source>
        <dbReference type="Google" id="ProtNLM"/>
    </source>
</evidence>
<feature type="signal peptide" evidence="2">
    <location>
        <begin position="1"/>
        <end position="18"/>
    </location>
</feature>
<gene>
    <name evidence="3" type="ORF">CAMP_LOCUS1294</name>
</gene>
<feature type="chain" id="PRO_5040228033" description="Secreted protein" evidence="2">
    <location>
        <begin position="19"/>
        <end position="81"/>
    </location>
</feature>
<proteinExistence type="predicted"/>
<comment type="caution">
    <text evidence="3">The sequence shown here is derived from an EMBL/GenBank/DDBJ whole genome shotgun (WGS) entry which is preliminary data.</text>
</comment>
<accession>A0A9P1I4P1</accession>